<dbReference type="RefSeq" id="WP_175599647.1">
    <property type="nucleotide sequence ID" value="NZ_JABWGO010000001.1"/>
</dbReference>
<dbReference type="Gene3D" id="3.50.50.60">
    <property type="entry name" value="FAD/NAD(P)-binding domain"/>
    <property type="match status" value="1"/>
</dbReference>
<dbReference type="SUPFAM" id="SSF51905">
    <property type="entry name" value="FAD/NAD(P)-binding domain"/>
    <property type="match status" value="1"/>
</dbReference>
<feature type="domain" description="FAD dependent oxidoreductase" evidence="3">
    <location>
        <begin position="14"/>
        <end position="357"/>
    </location>
</feature>
<sequence>MNESGRELPSRASVVIIGGGAMGVSSAYALAAAGVRDVVLLDKGPLGSGSTSKAAGGVRAQFSDRVNIELAVRSLETFDAFAERFGQEIDLHKPGYLFLLDTPAAVAEFEKNVAIQNDLGVPSRMISLREAAELSPLIDTEGLLGAAYSPTDGHCTPESVVLGYAGAARRLGARLLPNCAATGVETVDGRVTAVLTEGGRIETDTVVCAAGAWSAPVGAWVGVDLPVTPLRRQVLVTEPVPDLPPTAFTIDFGTTFYFHREGPGLLLGMSDPDETPGFKLDRSDAWLPRLGEAMARRAPALMETGIATGWAGLYEVTPDHNALIGVAPGVDRFIYATGFSGHGFLMSPAVGEVVRDLYLGREPFVDVSGFDARRFALAGARPELNIV</sequence>
<name>A0A7Y6ILM2_9ACTN</name>
<evidence type="ECO:0000313" key="4">
    <source>
        <dbReference type="EMBL" id="NUW40236.1"/>
    </source>
</evidence>
<gene>
    <name evidence="4" type="ORF">HT134_08830</name>
</gene>
<comment type="caution">
    <text evidence="4">The sequence shown here is derived from an EMBL/GenBank/DDBJ whole genome shotgun (WGS) entry which is preliminary data.</text>
</comment>
<dbReference type="AlphaFoldDB" id="A0A7Y6ILM2"/>
<dbReference type="PANTHER" id="PTHR13847:SF287">
    <property type="entry name" value="FAD-DEPENDENT OXIDOREDUCTASE DOMAIN-CONTAINING PROTEIN 1"/>
    <property type="match status" value="1"/>
</dbReference>
<evidence type="ECO:0000256" key="2">
    <source>
        <dbReference type="SAM" id="Phobius"/>
    </source>
</evidence>
<evidence type="ECO:0000259" key="3">
    <source>
        <dbReference type="Pfam" id="PF01266"/>
    </source>
</evidence>
<proteinExistence type="predicted"/>
<protein>
    <submittedName>
        <fullName evidence="4">FAD-binding oxidoreductase</fullName>
    </submittedName>
</protein>
<dbReference type="GO" id="GO:0016491">
    <property type="term" value="F:oxidoreductase activity"/>
    <property type="evidence" value="ECO:0007669"/>
    <property type="project" value="UniProtKB-KW"/>
</dbReference>
<dbReference type="InterPro" id="IPR006076">
    <property type="entry name" value="FAD-dep_OxRdtase"/>
</dbReference>
<dbReference type="InterPro" id="IPR036188">
    <property type="entry name" value="FAD/NAD-bd_sf"/>
</dbReference>
<evidence type="ECO:0000256" key="1">
    <source>
        <dbReference type="ARBA" id="ARBA00023002"/>
    </source>
</evidence>
<reference evidence="4 5" key="1">
    <citation type="submission" date="2020-06" db="EMBL/GenBank/DDBJ databases">
        <authorList>
            <person name="Chanama M."/>
        </authorList>
    </citation>
    <scope>NUCLEOTIDE SEQUENCE [LARGE SCALE GENOMIC DNA]</scope>
    <source>
        <strain evidence="4 5">TBRC6557</strain>
    </source>
</reference>
<keyword evidence="2" id="KW-1133">Transmembrane helix</keyword>
<keyword evidence="2" id="KW-0472">Membrane</keyword>
<dbReference type="SUPFAM" id="SSF54373">
    <property type="entry name" value="FAD-linked reductases, C-terminal domain"/>
    <property type="match status" value="1"/>
</dbReference>
<keyword evidence="5" id="KW-1185">Reference proteome</keyword>
<feature type="transmembrane region" description="Helical" evidence="2">
    <location>
        <begin position="12"/>
        <end position="31"/>
    </location>
</feature>
<dbReference type="PANTHER" id="PTHR13847">
    <property type="entry name" value="SARCOSINE DEHYDROGENASE-RELATED"/>
    <property type="match status" value="1"/>
</dbReference>
<keyword evidence="2" id="KW-0812">Transmembrane</keyword>
<dbReference type="GO" id="GO:0005737">
    <property type="term" value="C:cytoplasm"/>
    <property type="evidence" value="ECO:0007669"/>
    <property type="project" value="TreeGrafter"/>
</dbReference>
<accession>A0A7Y6ILM2</accession>
<dbReference type="EMBL" id="JABWGO010000001">
    <property type="protein sequence ID" value="NUW40236.1"/>
    <property type="molecule type" value="Genomic_DNA"/>
</dbReference>
<organism evidence="4 5">
    <name type="scientific">Nonomuraea rhodomycinica</name>
    <dbReference type="NCBI Taxonomy" id="1712872"/>
    <lineage>
        <taxon>Bacteria</taxon>
        <taxon>Bacillati</taxon>
        <taxon>Actinomycetota</taxon>
        <taxon>Actinomycetes</taxon>
        <taxon>Streptosporangiales</taxon>
        <taxon>Streptosporangiaceae</taxon>
        <taxon>Nonomuraea</taxon>
    </lineage>
</organism>
<dbReference type="Pfam" id="PF01266">
    <property type="entry name" value="DAO"/>
    <property type="match status" value="1"/>
</dbReference>
<dbReference type="Proteomes" id="UP000546126">
    <property type="component" value="Unassembled WGS sequence"/>
</dbReference>
<dbReference type="Gene3D" id="3.30.9.10">
    <property type="entry name" value="D-Amino Acid Oxidase, subunit A, domain 2"/>
    <property type="match status" value="1"/>
</dbReference>
<keyword evidence="1" id="KW-0560">Oxidoreductase</keyword>
<evidence type="ECO:0000313" key="5">
    <source>
        <dbReference type="Proteomes" id="UP000546126"/>
    </source>
</evidence>